<evidence type="ECO:0000259" key="4">
    <source>
        <dbReference type="PROSITE" id="PS51747"/>
    </source>
</evidence>
<dbReference type="Gene3D" id="3.40.140.10">
    <property type="entry name" value="Cytidine Deaminase, domain 2"/>
    <property type="match status" value="1"/>
</dbReference>
<comment type="caution">
    <text evidence="5">The sequence shown here is derived from an EMBL/GenBank/DDBJ whole genome shotgun (WGS) entry which is preliminary data.</text>
</comment>
<dbReference type="GO" id="GO:0016787">
    <property type="term" value="F:hydrolase activity"/>
    <property type="evidence" value="ECO:0007669"/>
    <property type="project" value="InterPro"/>
</dbReference>
<evidence type="ECO:0000256" key="3">
    <source>
        <dbReference type="SAM" id="MobiDB-lite"/>
    </source>
</evidence>
<protein>
    <recommendedName>
        <fullName evidence="4">CMP/dCMP-type deaminase domain-containing protein</fullName>
    </recommendedName>
</protein>
<dbReference type="GO" id="GO:0008270">
    <property type="term" value="F:zinc ion binding"/>
    <property type="evidence" value="ECO:0007669"/>
    <property type="project" value="InterPro"/>
</dbReference>
<dbReference type="InterPro" id="IPR016193">
    <property type="entry name" value="Cytidine_deaminase-like"/>
</dbReference>
<dbReference type="InterPro" id="IPR016192">
    <property type="entry name" value="APOBEC/CMP_deaminase_Zn-bd"/>
</dbReference>
<organism evidence="5 6">
    <name type="scientific">Nostocoides jenkinsii Ben 74</name>
    <dbReference type="NCBI Taxonomy" id="1193518"/>
    <lineage>
        <taxon>Bacteria</taxon>
        <taxon>Bacillati</taxon>
        <taxon>Actinomycetota</taxon>
        <taxon>Actinomycetes</taxon>
        <taxon>Micrococcales</taxon>
        <taxon>Intrasporangiaceae</taxon>
        <taxon>Nostocoides</taxon>
    </lineage>
</organism>
<evidence type="ECO:0000256" key="1">
    <source>
        <dbReference type="ARBA" id="ARBA00022723"/>
    </source>
</evidence>
<dbReference type="PROSITE" id="PS51747">
    <property type="entry name" value="CYT_DCMP_DEAMINASES_2"/>
    <property type="match status" value="1"/>
</dbReference>
<sequence>MPGRALPARSAESGPNAAAGGGYDRPGTPGFCIAIHAEVNALLNAPRDTTGATVYITDPPCAGCRKAMAAAGIVRVVWPDGEFDRVRMTDWSA</sequence>
<keyword evidence="1" id="KW-0479">Metal-binding</keyword>
<evidence type="ECO:0000313" key="5">
    <source>
        <dbReference type="EMBL" id="CCI54661.1"/>
    </source>
</evidence>
<dbReference type="Pfam" id="PF00383">
    <property type="entry name" value="dCMP_cyt_deam_1"/>
    <property type="match status" value="1"/>
</dbReference>
<dbReference type="EMBL" id="CAJC01000194">
    <property type="protein sequence ID" value="CCI54661.1"/>
    <property type="molecule type" value="Genomic_DNA"/>
</dbReference>
<dbReference type="SUPFAM" id="SSF53927">
    <property type="entry name" value="Cytidine deaminase-like"/>
    <property type="match status" value="1"/>
</dbReference>
<dbReference type="InterPro" id="IPR002125">
    <property type="entry name" value="CMP_dCMP_dom"/>
</dbReference>
<evidence type="ECO:0000313" key="6">
    <source>
        <dbReference type="Proteomes" id="UP000035720"/>
    </source>
</evidence>
<name>A0A077MBC9_9MICO</name>
<keyword evidence="2" id="KW-0862">Zinc</keyword>
<accession>A0A077MBC9</accession>
<dbReference type="PROSITE" id="PS00903">
    <property type="entry name" value="CYT_DCMP_DEAMINASES_1"/>
    <property type="match status" value="1"/>
</dbReference>
<feature type="domain" description="CMP/dCMP-type deaminase" evidence="4">
    <location>
        <begin position="1"/>
        <end position="93"/>
    </location>
</feature>
<keyword evidence="6" id="KW-1185">Reference proteome</keyword>
<dbReference type="Proteomes" id="UP000035720">
    <property type="component" value="Unassembled WGS sequence"/>
</dbReference>
<gene>
    <name evidence="5" type="ORF">BN13_80030</name>
</gene>
<dbReference type="STRING" id="1193518.BN13_80030"/>
<feature type="region of interest" description="Disordered" evidence="3">
    <location>
        <begin position="1"/>
        <end position="23"/>
    </location>
</feature>
<dbReference type="AlphaFoldDB" id="A0A077MBC9"/>
<proteinExistence type="predicted"/>
<reference evidence="5 6" key="1">
    <citation type="journal article" date="2013" name="ISME J.">
        <title>A metabolic model for members of the genus Tetrasphaera involved in enhanced biological phosphorus removal.</title>
        <authorList>
            <person name="Kristiansen R."/>
            <person name="Nguyen H.T.T."/>
            <person name="Saunders A.M."/>
            <person name="Nielsen J.L."/>
            <person name="Wimmer R."/>
            <person name="Le V.Q."/>
            <person name="McIlroy S.J."/>
            <person name="Petrovski S."/>
            <person name="Seviour R.J."/>
            <person name="Calteau A."/>
            <person name="Nielsen K.L."/>
            <person name="Nielsen P.H."/>
        </authorList>
    </citation>
    <scope>NUCLEOTIDE SEQUENCE [LARGE SCALE GENOMIC DNA]</scope>
    <source>
        <strain evidence="5 6">Ben 74</strain>
    </source>
</reference>
<evidence type="ECO:0000256" key="2">
    <source>
        <dbReference type="ARBA" id="ARBA00022833"/>
    </source>
</evidence>